<evidence type="ECO:0000256" key="1">
    <source>
        <dbReference type="ARBA" id="ARBA00001917"/>
    </source>
</evidence>
<evidence type="ECO:0000256" key="3">
    <source>
        <dbReference type="ARBA" id="ARBA00023002"/>
    </source>
</evidence>
<dbReference type="SUPFAM" id="SSF51395">
    <property type="entry name" value="FMN-linked oxidoreductases"/>
    <property type="match status" value="1"/>
</dbReference>
<dbReference type="FunFam" id="3.20.20.70:FF:000059">
    <property type="entry name" value="N-ethylmaleimide reductase, FMN-linked"/>
    <property type="match status" value="1"/>
</dbReference>
<comment type="similarity">
    <text evidence="2">Belongs to the NADH:flavin oxidoreductase/NADH oxidase family.</text>
</comment>
<proteinExistence type="inferred from homology"/>
<dbReference type="Proteomes" id="UP000253410">
    <property type="component" value="Unassembled WGS sequence"/>
</dbReference>
<dbReference type="InterPro" id="IPR045247">
    <property type="entry name" value="Oye-like"/>
</dbReference>
<keyword evidence="6" id="KW-1185">Reference proteome</keyword>
<dbReference type="InterPro" id="IPR001155">
    <property type="entry name" value="OxRdtase_FMN_N"/>
</dbReference>
<organism evidence="5 6">
    <name type="scientific">Chitinophaga flava</name>
    <dbReference type="NCBI Taxonomy" id="2259036"/>
    <lineage>
        <taxon>Bacteria</taxon>
        <taxon>Pseudomonadati</taxon>
        <taxon>Bacteroidota</taxon>
        <taxon>Chitinophagia</taxon>
        <taxon>Chitinophagales</taxon>
        <taxon>Chitinophagaceae</taxon>
        <taxon>Chitinophaga</taxon>
    </lineage>
</organism>
<dbReference type="InterPro" id="IPR013785">
    <property type="entry name" value="Aldolase_TIM"/>
</dbReference>
<dbReference type="GO" id="GO:0010181">
    <property type="term" value="F:FMN binding"/>
    <property type="evidence" value="ECO:0007669"/>
    <property type="project" value="InterPro"/>
</dbReference>
<gene>
    <name evidence="5" type="ORF">DF182_07905</name>
</gene>
<comment type="cofactor">
    <cofactor evidence="1">
        <name>FMN</name>
        <dbReference type="ChEBI" id="CHEBI:58210"/>
    </cofactor>
</comment>
<protein>
    <submittedName>
        <fullName evidence="5">Alkene reductase</fullName>
    </submittedName>
</protein>
<dbReference type="Pfam" id="PF00724">
    <property type="entry name" value="Oxidored_FMN"/>
    <property type="match status" value="1"/>
</dbReference>
<dbReference type="CDD" id="cd02933">
    <property type="entry name" value="OYE_like_FMN"/>
    <property type="match status" value="1"/>
</dbReference>
<keyword evidence="3" id="KW-0560">Oxidoreductase</keyword>
<sequence length="368" mass="40113">MLFTQHTIGKITLNNRIVMPPMTRSRAGQGDAATDMMAEYYGQRASAGLIIAEGTQISRQGQGYAWTPGIYSPEQVAGWKKVTTAVHQKGGRIFAQLWHVGRVSHVSLQPDGAAPVAPSAILAEGVKVALPGPTGGVLMEQHSMPRELSIPEIKAIVKEYAEAARNAIAAGFDGVELHGANGYLIEQFIDSQTNHRTDEYGGSLENRLRFLREVATAVADAIGKERVGVRQAPLTTLMGAQDDHPEVTYIAAAKMLNEIGVAYIHVAEADWDDAPVMSADFKEAYRKAFSGTMIYSGKYTKARAEEALQKGWADLIGFGRPFIANPDLPYRLQHDLPMNTPDKTTFFGGTEKGYLDYAFYQQPVPAQV</sequence>
<dbReference type="AlphaFoldDB" id="A0A365Y1K3"/>
<dbReference type="GO" id="GO:0016628">
    <property type="term" value="F:oxidoreductase activity, acting on the CH-CH group of donors, NAD or NADP as acceptor"/>
    <property type="evidence" value="ECO:0007669"/>
    <property type="project" value="UniProtKB-ARBA"/>
</dbReference>
<dbReference type="OrthoDB" id="9772736at2"/>
<dbReference type="PANTHER" id="PTHR22893:SF91">
    <property type="entry name" value="NADPH DEHYDROGENASE 2-RELATED"/>
    <property type="match status" value="1"/>
</dbReference>
<accession>A0A365Y1K3</accession>
<evidence type="ECO:0000313" key="6">
    <source>
        <dbReference type="Proteomes" id="UP000253410"/>
    </source>
</evidence>
<dbReference type="PANTHER" id="PTHR22893">
    <property type="entry name" value="NADH OXIDOREDUCTASE-RELATED"/>
    <property type="match status" value="1"/>
</dbReference>
<dbReference type="RefSeq" id="WP_113615097.1">
    <property type="nucleotide sequence ID" value="NZ_QFFJ01000001.1"/>
</dbReference>
<dbReference type="GO" id="GO:0005829">
    <property type="term" value="C:cytosol"/>
    <property type="evidence" value="ECO:0007669"/>
    <property type="project" value="TreeGrafter"/>
</dbReference>
<feature type="domain" description="NADH:flavin oxidoreductase/NADH oxidase N-terminal" evidence="4">
    <location>
        <begin position="2"/>
        <end position="339"/>
    </location>
</feature>
<evidence type="ECO:0000313" key="5">
    <source>
        <dbReference type="EMBL" id="RBL92496.1"/>
    </source>
</evidence>
<evidence type="ECO:0000256" key="2">
    <source>
        <dbReference type="ARBA" id="ARBA00005979"/>
    </source>
</evidence>
<name>A0A365Y1K3_9BACT</name>
<comment type="caution">
    <text evidence="5">The sequence shown here is derived from an EMBL/GenBank/DDBJ whole genome shotgun (WGS) entry which is preliminary data.</text>
</comment>
<reference evidence="5 6" key="1">
    <citation type="submission" date="2018-05" db="EMBL/GenBank/DDBJ databases">
        <title>Chitinophaga sp. K3CV102501T nov., isolated from isolated from a monsoon evergreen broad-leaved forest soil.</title>
        <authorList>
            <person name="Lv Y."/>
        </authorList>
    </citation>
    <scope>NUCLEOTIDE SEQUENCE [LARGE SCALE GENOMIC DNA]</scope>
    <source>
        <strain evidence="5 6">GDMCC 1.1325</strain>
    </source>
</reference>
<dbReference type="Gene3D" id="3.20.20.70">
    <property type="entry name" value="Aldolase class I"/>
    <property type="match status" value="1"/>
</dbReference>
<dbReference type="EMBL" id="QFFJ01000001">
    <property type="protein sequence ID" value="RBL92496.1"/>
    <property type="molecule type" value="Genomic_DNA"/>
</dbReference>
<evidence type="ECO:0000259" key="4">
    <source>
        <dbReference type="Pfam" id="PF00724"/>
    </source>
</evidence>